<evidence type="ECO:0000256" key="3">
    <source>
        <dbReference type="ARBA" id="ARBA00022840"/>
    </source>
</evidence>
<dbReference type="NCBIfam" id="TIGR00368">
    <property type="entry name" value="YifB family Mg chelatase-like AAA ATPase"/>
    <property type="match status" value="1"/>
</dbReference>
<reference evidence="5 6" key="1">
    <citation type="submission" date="2023-04" db="EMBL/GenBank/DDBJ databases">
        <authorList>
            <person name="Hsu D."/>
        </authorList>
    </citation>
    <scope>NUCLEOTIDE SEQUENCE [LARGE SCALE GENOMIC DNA]</scope>
    <source>
        <strain evidence="5 6">MK1</strain>
    </source>
</reference>
<organism evidence="5 6">
    <name type="scientific">Metallumcola ferriviriculae</name>
    <dbReference type="NCBI Taxonomy" id="3039180"/>
    <lineage>
        <taxon>Bacteria</taxon>
        <taxon>Bacillati</taxon>
        <taxon>Bacillota</taxon>
        <taxon>Clostridia</taxon>
        <taxon>Neomoorellales</taxon>
        <taxon>Desulfitibacteraceae</taxon>
        <taxon>Metallumcola</taxon>
    </lineage>
</organism>
<dbReference type="InterPro" id="IPR004482">
    <property type="entry name" value="Mg_chelat-rel"/>
</dbReference>
<evidence type="ECO:0000256" key="1">
    <source>
        <dbReference type="ARBA" id="ARBA00006354"/>
    </source>
</evidence>
<gene>
    <name evidence="5" type="ORF">MFMK1_002061</name>
</gene>
<dbReference type="Gene3D" id="3.40.50.300">
    <property type="entry name" value="P-loop containing nucleotide triphosphate hydrolases"/>
    <property type="match status" value="1"/>
</dbReference>
<evidence type="ECO:0000313" key="6">
    <source>
        <dbReference type="Proteomes" id="UP001329915"/>
    </source>
</evidence>
<dbReference type="PANTHER" id="PTHR32039:SF7">
    <property type="entry name" value="COMPETENCE PROTEIN COMM"/>
    <property type="match status" value="1"/>
</dbReference>
<dbReference type="SMART" id="SM00382">
    <property type="entry name" value="AAA"/>
    <property type="match status" value="1"/>
</dbReference>
<dbReference type="AlphaFoldDB" id="A0AAU0UPW2"/>
<dbReference type="KEGG" id="dbc:MFMK1_002061"/>
<dbReference type="Gene3D" id="3.30.230.10">
    <property type="match status" value="1"/>
</dbReference>
<keyword evidence="2" id="KW-0547">Nucleotide-binding</keyword>
<dbReference type="GO" id="GO:0005524">
    <property type="term" value="F:ATP binding"/>
    <property type="evidence" value="ECO:0007669"/>
    <property type="project" value="UniProtKB-KW"/>
</dbReference>
<dbReference type="Pfam" id="PF13335">
    <property type="entry name" value="Mg_chelatase_C"/>
    <property type="match status" value="1"/>
</dbReference>
<dbReference type="RefSeq" id="WP_366921653.1">
    <property type="nucleotide sequence ID" value="NZ_CP121694.1"/>
</dbReference>
<feature type="domain" description="AAA+ ATPase" evidence="4">
    <location>
        <begin position="211"/>
        <end position="394"/>
    </location>
</feature>
<comment type="similarity">
    <text evidence="1">Belongs to the Mg-chelatase subunits D/I family. ComM subfamily.</text>
</comment>
<dbReference type="InterPro" id="IPR000523">
    <property type="entry name" value="Mg_chelatse_chII-like_cat_dom"/>
</dbReference>
<dbReference type="InterPro" id="IPR025158">
    <property type="entry name" value="Mg_chelat-rel_C"/>
</dbReference>
<dbReference type="Pfam" id="PF13541">
    <property type="entry name" value="ChlI"/>
    <property type="match status" value="1"/>
</dbReference>
<keyword evidence="6" id="KW-1185">Reference proteome</keyword>
<dbReference type="InterPro" id="IPR001208">
    <property type="entry name" value="MCM_dom"/>
</dbReference>
<dbReference type="InterPro" id="IPR003593">
    <property type="entry name" value="AAA+_ATPase"/>
</dbReference>
<dbReference type="InterPro" id="IPR045006">
    <property type="entry name" value="CHLI-like"/>
</dbReference>
<dbReference type="SUPFAM" id="SSF52540">
    <property type="entry name" value="P-loop containing nucleoside triphosphate hydrolases"/>
    <property type="match status" value="1"/>
</dbReference>
<dbReference type="EMBL" id="CP121694">
    <property type="protein sequence ID" value="WRO22236.1"/>
    <property type="molecule type" value="Genomic_DNA"/>
</dbReference>
<dbReference type="InterPro" id="IPR014721">
    <property type="entry name" value="Ribsml_uS5_D2-typ_fold_subgr"/>
</dbReference>
<dbReference type="PANTHER" id="PTHR32039">
    <property type="entry name" value="MAGNESIUM-CHELATASE SUBUNIT CHLI"/>
    <property type="match status" value="1"/>
</dbReference>
<evidence type="ECO:0000313" key="5">
    <source>
        <dbReference type="EMBL" id="WRO22236.1"/>
    </source>
</evidence>
<evidence type="ECO:0000259" key="4">
    <source>
        <dbReference type="SMART" id="SM00382"/>
    </source>
</evidence>
<dbReference type="SUPFAM" id="SSF54211">
    <property type="entry name" value="Ribosomal protein S5 domain 2-like"/>
    <property type="match status" value="1"/>
</dbReference>
<dbReference type="InterPro" id="IPR020568">
    <property type="entry name" value="Ribosomal_Su5_D2-typ_SF"/>
</dbReference>
<protein>
    <submittedName>
        <fullName evidence="5">YifB family Mg chelatase-like AAA ATPase</fullName>
    </submittedName>
</protein>
<dbReference type="InterPro" id="IPR027417">
    <property type="entry name" value="P-loop_NTPase"/>
</dbReference>
<name>A0AAU0UPW2_9FIRM</name>
<dbReference type="Pfam" id="PF01078">
    <property type="entry name" value="Mg_chelatase"/>
    <property type="match status" value="1"/>
</dbReference>
<dbReference type="GO" id="GO:0003677">
    <property type="term" value="F:DNA binding"/>
    <property type="evidence" value="ECO:0007669"/>
    <property type="project" value="InterPro"/>
</dbReference>
<accession>A0AAU0UPW2</accession>
<keyword evidence="3" id="KW-0067">ATP-binding</keyword>
<sequence>MLAIVESCSLIGISACLIKVEVDVSLGLPGFEIVGLPDAAVREARDRVKAAIRNSGFRFPDQKVTVNLAPADIKKVGPFFDLPIALAILAANGQLNLDALCGKVFVGELSLEGTVRAVSGILPMSLALSQLGKDCFFVPKVNAWEGALANNIRVYPAESLRQLAMDFNEGLALTPAEPKRLDDCNKELDPDLADVIGQSGAKRAMEIAAAGGHNLLMVGPPGSGKTMLAKRLPSILPSLTRQQCIEITQVYSAAGQLNPVFPLITRPPFRAPHHTASSASIIGGGRIPKPGEISLAHNGVLFLDELPEYRKDVIESLRQPLENGNVAISRISATVDYPAEIMLIAAMNPCKCGFFGDPSRQCTCSDYEVGRYRSRVSGPVLDRIDIQIEVPRMAFDETRVVKTSESSSQIRSRVIKAREVQTWRYKGLGFYTNSQLDVKALKKWCKVDKEGENLLRISYDRLGLSMRAHHRILKVARTIADLAGQEEISSSHLAEAIQYRSLDRSNLQ</sequence>
<proteinExistence type="inferred from homology"/>
<dbReference type="Proteomes" id="UP001329915">
    <property type="component" value="Chromosome"/>
</dbReference>
<dbReference type="PRINTS" id="PR01657">
    <property type="entry name" value="MCMFAMILY"/>
</dbReference>
<evidence type="ECO:0000256" key="2">
    <source>
        <dbReference type="ARBA" id="ARBA00022741"/>
    </source>
</evidence>